<reference evidence="5 6" key="1">
    <citation type="submission" date="2019-09" db="EMBL/GenBank/DDBJ databases">
        <title>Complete Genome Sequence of Janibacter melonis M714 with both human health impact and industrial applications.</title>
        <authorList>
            <person name="Jin M."/>
            <person name="Zhao Q.R."/>
        </authorList>
    </citation>
    <scope>NUCLEOTIDE SEQUENCE [LARGE SCALE GENOMIC DNA]</scope>
    <source>
        <strain evidence="5 6">M714</strain>
    </source>
</reference>
<dbReference type="InterPro" id="IPR043968">
    <property type="entry name" value="SGNH"/>
</dbReference>
<feature type="transmembrane region" description="Helical" evidence="2">
    <location>
        <begin position="311"/>
        <end position="333"/>
    </location>
</feature>
<sequence>MADAAALGRPRRRAHRRRARRVPRSDPVVSGAPGVAAPAAASEGPSEAKPAKKPHLRGDIEGLRAVAVGTVLLFHMGVPWVDGGFAGVDIFFVISGFLITSLLLREAGRSGSISIVDFYARRARRLLPAASVVLLFTAVAGYLLMPPAGRGDLGTDVITATLYVINWGLAFRAVDYLNEGADVSPLQHYWSLSVEEQYYVFWPLIILVGLVVARRLGVRPMRMLFGVLAVVAAASLAYSVVHTAADPATAYFYTTTRVWELAIGALTAFAVDRLRRTLSHTVATVMATVGLLMIAYSALVFSKGTPWPGSAALVPTVGTALVIAAGCASQTTIPARLLSLKPMTWLGGLSYSVYLWHWPLITIAAARWPDIRIRHKIALGLLSVVLAWVTKKLVEDPIRFNKGISAQPRKALTMGGVLMTVCVLAGFAVMRTVPDLGTTKDVEGATALVADTSASTWEVRSDPESVFTTSGELTPNPAVATKDVPSYYDDDCQVLAGDTAVKTSCTYGDTGSDKVMALVGDSKMGQWFPVFDEIAKREGMRLDLYLKSACAFGEGASIKDECAEFTGNAVTAMGEGDRTPDVVVSSAGTDDAKAADLAAPLKTLQDGGAKVVVLADNIHPGSEVYNCVAEAGDGDYASCDFPREDTDASLGQAADELGATFVPVDEWICPEGVKECPPAVAGTLVYRQGSHVTATYARTMTPIIWRQLSAAKVTSTPVADITVDDIPAPTGSAKG</sequence>
<dbReference type="GO" id="GO:0009103">
    <property type="term" value="P:lipopolysaccharide biosynthetic process"/>
    <property type="evidence" value="ECO:0007669"/>
    <property type="project" value="TreeGrafter"/>
</dbReference>
<feature type="transmembrane region" description="Helical" evidence="2">
    <location>
        <begin position="345"/>
        <end position="367"/>
    </location>
</feature>
<evidence type="ECO:0000313" key="6">
    <source>
        <dbReference type="Proteomes" id="UP000271708"/>
    </source>
</evidence>
<evidence type="ECO:0000256" key="1">
    <source>
        <dbReference type="SAM" id="MobiDB-lite"/>
    </source>
</evidence>
<dbReference type="Proteomes" id="UP000271708">
    <property type="component" value="Chromosome"/>
</dbReference>
<feature type="transmembrane region" description="Helical" evidence="2">
    <location>
        <begin position="278"/>
        <end position="299"/>
    </location>
</feature>
<keyword evidence="2" id="KW-0812">Transmembrane</keyword>
<keyword evidence="2" id="KW-1133">Transmembrane helix</keyword>
<feature type="transmembrane region" description="Helical" evidence="2">
    <location>
        <begin position="125"/>
        <end position="145"/>
    </location>
</feature>
<keyword evidence="2" id="KW-0472">Membrane</keyword>
<dbReference type="GO" id="GO:0016020">
    <property type="term" value="C:membrane"/>
    <property type="evidence" value="ECO:0007669"/>
    <property type="project" value="TreeGrafter"/>
</dbReference>
<feature type="region of interest" description="Disordered" evidence="1">
    <location>
        <begin position="1"/>
        <end position="54"/>
    </location>
</feature>
<evidence type="ECO:0000259" key="3">
    <source>
        <dbReference type="Pfam" id="PF01757"/>
    </source>
</evidence>
<evidence type="ECO:0000256" key="2">
    <source>
        <dbReference type="SAM" id="Phobius"/>
    </source>
</evidence>
<dbReference type="KEGG" id="jme:EEW87_013785"/>
<feature type="domain" description="Acyltransferase 3" evidence="3">
    <location>
        <begin position="59"/>
        <end position="390"/>
    </location>
</feature>
<dbReference type="EMBL" id="CP044548">
    <property type="protein sequence ID" value="QFQ31137.2"/>
    <property type="molecule type" value="Genomic_DNA"/>
</dbReference>
<feature type="transmembrane region" description="Helical" evidence="2">
    <location>
        <begin position="224"/>
        <end position="245"/>
    </location>
</feature>
<dbReference type="PANTHER" id="PTHR23028">
    <property type="entry name" value="ACETYLTRANSFERASE"/>
    <property type="match status" value="1"/>
</dbReference>
<feature type="compositionally biased region" description="Basic residues" evidence="1">
    <location>
        <begin position="9"/>
        <end position="22"/>
    </location>
</feature>
<evidence type="ECO:0000313" key="5">
    <source>
        <dbReference type="EMBL" id="QFQ31137.2"/>
    </source>
</evidence>
<protein>
    <submittedName>
        <fullName evidence="5">Acyltransferase family protein</fullName>
    </submittedName>
</protein>
<keyword evidence="5" id="KW-0808">Transferase</keyword>
<feature type="transmembrane region" description="Helical" evidence="2">
    <location>
        <begin position="199"/>
        <end position="217"/>
    </location>
</feature>
<organism evidence="5 6">
    <name type="scientific">Janibacter melonis</name>
    <dbReference type="NCBI Taxonomy" id="262209"/>
    <lineage>
        <taxon>Bacteria</taxon>
        <taxon>Bacillati</taxon>
        <taxon>Actinomycetota</taxon>
        <taxon>Actinomycetes</taxon>
        <taxon>Micrococcales</taxon>
        <taxon>Intrasporangiaceae</taxon>
        <taxon>Janibacter</taxon>
    </lineage>
</organism>
<evidence type="ECO:0000259" key="4">
    <source>
        <dbReference type="Pfam" id="PF19040"/>
    </source>
</evidence>
<feature type="domain" description="SGNH" evidence="4">
    <location>
        <begin position="492"/>
        <end position="704"/>
    </location>
</feature>
<gene>
    <name evidence="5" type="ORF">EEW87_013785</name>
</gene>
<proteinExistence type="predicted"/>
<feature type="transmembrane region" description="Helical" evidence="2">
    <location>
        <begin position="411"/>
        <end position="430"/>
    </location>
</feature>
<feature type="transmembrane region" description="Helical" evidence="2">
    <location>
        <begin position="84"/>
        <end position="104"/>
    </location>
</feature>
<dbReference type="Pfam" id="PF01757">
    <property type="entry name" value="Acyl_transf_3"/>
    <property type="match status" value="1"/>
</dbReference>
<accession>A0A5P8FNH5</accession>
<keyword evidence="5" id="KW-0012">Acyltransferase</keyword>
<dbReference type="PANTHER" id="PTHR23028:SF53">
    <property type="entry name" value="ACYL_TRANSF_3 DOMAIN-CONTAINING PROTEIN"/>
    <property type="match status" value="1"/>
</dbReference>
<name>A0A5P8FNH5_9MICO</name>
<dbReference type="InterPro" id="IPR002656">
    <property type="entry name" value="Acyl_transf_3_dom"/>
</dbReference>
<feature type="compositionally biased region" description="Low complexity" evidence="1">
    <location>
        <begin position="27"/>
        <end position="48"/>
    </location>
</feature>
<dbReference type="GO" id="GO:0016747">
    <property type="term" value="F:acyltransferase activity, transferring groups other than amino-acyl groups"/>
    <property type="evidence" value="ECO:0007669"/>
    <property type="project" value="InterPro"/>
</dbReference>
<dbReference type="AlphaFoldDB" id="A0A5P8FNH5"/>
<dbReference type="InterPro" id="IPR050879">
    <property type="entry name" value="Acyltransferase_3"/>
</dbReference>
<dbReference type="Pfam" id="PF19040">
    <property type="entry name" value="SGNH"/>
    <property type="match status" value="1"/>
</dbReference>